<feature type="region of interest" description="Disordered" evidence="1">
    <location>
        <begin position="731"/>
        <end position="760"/>
    </location>
</feature>
<proteinExistence type="predicted"/>
<evidence type="ECO:0000256" key="1">
    <source>
        <dbReference type="SAM" id="MobiDB-lite"/>
    </source>
</evidence>
<dbReference type="GO" id="GO:0016020">
    <property type="term" value="C:membrane"/>
    <property type="evidence" value="ECO:0007669"/>
    <property type="project" value="TreeGrafter"/>
</dbReference>
<dbReference type="Pfam" id="PF18411">
    <property type="entry name" value="Annexin_2"/>
    <property type="match status" value="1"/>
</dbReference>
<gene>
    <name evidence="5" type="ORF">CCH79_00000959</name>
</gene>
<protein>
    <recommendedName>
        <fullName evidence="7">Astrotactin-2</fullName>
    </recommendedName>
</protein>
<dbReference type="GO" id="GO:0005768">
    <property type="term" value="C:endosome"/>
    <property type="evidence" value="ECO:0007669"/>
    <property type="project" value="TreeGrafter"/>
</dbReference>
<feature type="domain" description="Annexin-like" evidence="2">
    <location>
        <begin position="449"/>
        <end position="541"/>
    </location>
</feature>
<dbReference type="InterPro" id="IPR040510">
    <property type="entry name" value="ASTN_2_hairpin"/>
</dbReference>
<dbReference type="InterPro" id="IPR026995">
    <property type="entry name" value="Astrotactin"/>
</dbReference>
<feature type="domain" description="Astrotactin-1/2 Fn3" evidence="4">
    <location>
        <begin position="308"/>
        <end position="366"/>
    </location>
</feature>
<feature type="domain" description="Astrotactin-1/2 Fn3" evidence="4">
    <location>
        <begin position="417"/>
        <end position="447"/>
    </location>
</feature>
<dbReference type="InterPro" id="IPR040685">
    <property type="entry name" value="Annexin-like"/>
</dbReference>
<dbReference type="EMBL" id="NHOQ01001156">
    <property type="protein sequence ID" value="PWA26709.1"/>
    <property type="molecule type" value="Genomic_DNA"/>
</dbReference>
<dbReference type="GO" id="GO:0007158">
    <property type="term" value="P:neuron cell-cell adhesion"/>
    <property type="evidence" value="ECO:0007669"/>
    <property type="project" value="TreeGrafter"/>
</dbReference>
<evidence type="ECO:0000313" key="6">
    <source>
        <dbReference type="Proteomes" id="UP000250572"/>
    </source>
</evidence>
<evidence type="ECO:0008006" key="7">
    <source>
        <dbReference type="Google" id="ProtNLM"/>
    </source>
</evidence>
<dbReference type="InterPro" id="IPR045574">
    <property type="entry name" value="ASTN1_2_Fn3"/>
</dbReference>
<dbReference type="Pfam" id="PF18577">
    <property type="entry name" value="ASTN_2_hairpin"/>
    <property type="match status" value="1"/>
</dbReference>
<sequence length="1485" mass="163032">MLMTLPTQSRRLRKAPASETDEATDQGVGGGGRREIKSVPFINYLLALQKSQLLSDDLVNGVEIRCEEKGSCPSGCHLCHHQGMMGGGSGRSRNGNGRSGEQSSPIPVLLEVSRVVPLYSLIQDNITKEAFKSATMSSYWCAGKGDVIDNWCRCDLSAFSKDGLPNCSPLRQPILRLAPNLEPSSTTVALEWMDVEPLIGCKVSDYIIQHKRVEDPSEAEIYTDDLIAKNGCCAPPRHELRHQQIADCRQGAKGFLHLTGHCPHASLLPDYQPRHPPECHAKTRGRKTVLCGRSAGSGGLSADSLTEEAIAGEVLSLMDDVFSGLSSSCVVAGKRTGDHPQSVVYSVVFKCLEPDSLYRLTKASVHLKTGTNFKKTRLCCHLWSKTTKNGRAVVAKGIARPMLGGLESSMWLSRVRLPDPTMFAAFTLAAVDNRGSHTESSFVSVRTSCPVVDDSRAEEIADRVYNLYNGYTSGKEQQMAYNMLMEIAPPLLYRVQHHYNSHYEKFGDFVWRSEDELGPRKANLILRRVETISLYCRSLLRSTHIQSRTDTLAYIYCRSEEGGLPSMWHGSLHERRALCMEKLISLQRNTYSNTKLRWNGLSMTSVADIEPQDCMWSDSSIWIPAGAFVAYITGYGEWNYLKMHQPPTVLKGQAEKIGVMFYRKVLVPLFIPLGYAATTGLKKVYDRYFPGKDSSEGYNQDDEDDLFWKDLPSNAKEQTDLAGEVCSEKGTDVCVSDSDPTRTTRDSTEDDGTVSGQTDPAGEVCSEQLTNVCGIPNIGVTETVQDSTEENGTVFEQTDLAGEICSKTMVHSECENTVAEKSNPDGEDLSAGDLTAEAVAEVIAQALVSLVPSLSFPDKSSLKSTFTSVFQISSSLDGEHNSDENGVINLSQKMSVNAKITVVLEVYCSLDVNSKHRVGSVIPDVGRTATAGQGQMEENLFKFSSKLHNSWVNATFQSVLNLSVTRRCLGQERVFLEASSIPCCASLILSAVRQPGKHFSQKDLSPVLMKLREKTLSSDVGREYDIKCLLESVLVWLDSFGGDTDRGSSRTHQVVANQTMDVPADCECGTERYHLSSIICGDSKPAKFYSYSIKGEQTVKADNEHVFTADSDCSEDMSQNVLIYIYKKLRNDETPDVTVSPAPPLEDDKEISVQTSHPELGSGTESLCIGGKGSEAGRLPGPQWSKLKQRQPVGFQLGGKAVFCAKLAGSSSLKFQPSPARPKAQSLPLDVSISTIGTPKFMHQRWRGLTHAHTGDCLDLVGVRDMQYHVSTQKPLAILNKPPLLDGAKGAKMLDVPPVVCSGLDEGQWLDSKRSCDIKVKLKCKDNYSCKQRQPRELRECHPIAIVNTLTLFPDPSTRIGEDLVGLGEVRLPLAFICQHPAIPRLAASPGQVATPARSSSDELAKKTFRYITNISVDGGHFVSTVSFERKEELRIAVSMFTNSLDPKQPTSVTGGVETFVVQAWKEKKTKNVSMQTGLQEGKEN</sequence>
<feature type="region of interest" description="Disordered" evidence="1">
    <location>
        <begin position="1"/>
        <end position="32"/>
    </location>
</feature>
<evidence type="ECO:0000313" key="5">
    <source>
        <dbReference type="EMBL" id="PWA26709.1"/>
    </source>
</evidence>
<evidence type="ECO:0000259" key="4">
    <source>
        <dbReference type="Pfam" id="PF19743"/>
    </source>
</evidence>
<keyword evidence="6" id="KW-1185">Reference proteome</keyword>
<evidence type="ECO:0000259" key="3">
    <source>
        <dbReference type="Pfam" id="PF18577"/>
    </source>
</evidence>
<dbReference type="Pfam" id="PF19743">
    <property type="entry name" value="ASTN1_2_fn3"/>
    <property type="match status" value="3"/>
</dbReference>
<dbReference type="PANTHER" id="PTHR16592:SF2">
    <property type="entry name" value="ASTROTACTIN-2"/>
    <property type="match status" value="1"/>
</dbReference>
<evidence type="ECO:0000259" key="2">
    <source>
        <dbReference type="Pfam" id="PF18411"/>
    </source>
</evidence>
<comment type="caution">
    <text evidence="5">The sequence shown here is derived from an EMBL/GenBank/DDBJ whole genome shotgun (WGS) entry which is preliminary data.</text>
</comment>
<dbReference type="Proteomes" id="UP000250572">
    <property type="component" value="Unassembled WGS sequence"/>
</dbReference>
<reference evidence="5 6" key="1">
    <citation type="journal article" date="2018" name="G3 (Bethesda)">
        <title>A High-Quality Reference Genome for the Invasive Mosquitofish Gambusia affinis Using a Chicago Library.</title>
        <authorList>
            <person name="Hoffberg S.L."/>
            <person name="Troendle N.J."/>
            <person name="Glenn T.C."/>
            <person name="Mahmud O."/>
            <person name="Louha S."/>
            <person name="Chalopin D."/>
            <person name="Bennetzen J.L."/>
            <person name="Mauricio R."/>
        </authorList>
    </citation>
    <scope>NUCLEOTIDE SEQUENCE [LARGE SCALE GENOMIC DNA]</scope>
    <source>
        <strain evidence="5">NE01/NJP1002.9</strain>
        <tissue evidence="5">Muscle</tissue>
    </source>
</reference>
<dbReference type="PANTHER" id="PTHR16592">
    <property type="entry name" value="ASTROTACTIN-1-LIKE"/>
    <property type="match status" value="1"/>
</dbReference>
<feature type="domain" description="Astrotactin-1/2 Fn3" evidence="4">
    <location>
        <begin position="171"/>
        <end position="226"/>
    </location>
</feature>
<name>A0A315VU28_GAMAF</name>
<feature type="domain" description="Astrotactin-2 C-terminal beta-hairpin" evidence="3">
    <location>
        <begin position="545"/>
        <end position="590"/>
    </location>
</feature>
<accession>A0A315VU28</accession>
<organism evidence="5 6">
    <name type="scientific">Gambusia affinis</name>
    <name type="common">Western mosquitofish</name>
    <name type="synonym">Heterandria affinis</name>
    <dbReference type="NCBI Taxonomy" id="33528"/>
    <lineage>
        <taxon>Eukaryota</taxon>
        <taxon>Metazoa</taxon>
        <taxon>Chordata</taxon>
        <taxon>Craniata</taxon>
        <taxon>Vertebrata</taxon>
        <taxon>Euteleostomi</taxon>
        <taxon>Actinopterygii</taxon>
        <taxon>Neopterygii</taxon>
        <taxon>Teleostei</taxon>
        <taxon>Neoteleostei</taxon>
        <taxon>Acanthomorphata</taxon>
        <taxon>Ovalentaria</taxon>
        <taxon>Atherinomorphae</taxon>
        <taxon>Cyprinodontiformes</taxon>
        <taxon>Poeciliidae</taxon>
        <taxon>Poeciliinae</taxon>
        <taxon>Gambusia</taxon>
    </lineage>
</organism>
<dbReference type="GO" id="GO:0001764">
    <property type="term" value="P:neuron migration"/>
    <property type="evidence" value="ECO:0007669"/>
    <property type="project" value="InterPro"/>
</dbReference>